<keyword evidence="4 6" id="KW-1133">Transmembrane helix</keyword>
<name>A0ABR8QSU5_9BACI</name>
<comment type="subcellular location">
    <subcellularLocation>
        <location evidence="1">Cell membrane</location>
        <topology evidence="1">Multi-pass membrane protein</topology>
    </subcellularLocation>
</comment>
<feature type="transmembrane region" description="Helical" evidence="6">
    <location>
        <begin position="47"/>
        <end position="67"/>
    </location>
</feature>
<dbReference type="CDD" id="cd17339">
    <property type="entry name" value="MFS_NIMT_CynX_like"/>
    <property type="match status" value="1"/>
</dbReference>
<comment type="caution">
    <text evidence="8">The sequence shown here is derived from an EMBL/GenBank/DDBJ whole genome shotgun (WGS) entry which is preliminary data.</text>
</comment>
<dbReference type="Proteomes" id="UP000657931">
    <property type="component" value="Unassembled WGS sequence"/>
</dbReference>
<keyword evidence="5 6" id="KW-0472">Membrane</keyword>
<feature type="transmembrane region" description="Helical" evidence="6">
    <location>
        <begin position="168"/>
        <end position="186"/>
    </location>
</feature>
<evidence type="ECO:0000259" key="7">
    <source>
        <dbReference type="PROSITE" id="PS50850"/>
    </source>
</evidence>
<feature type="transmembrane region" description="Helical" evidence="6">
    <location>
        <begin position="98"/>
        <end position="120"/>
    </location>
</feature>
<keyword evidence="9" id="KW-1185">Reference proteome</keyword>
<dbReference type="InterPro" id="IPR052524">
    <property type="entry name" value="MFS_Cyanate_Porter"/>
</dbReference>
<dbReference type="PANTHER" id="PTHR23523">
    <property type="match status" value="1"/>
</dbReference>
<dbReference type="PANTHER" id="PTHR23523:SF2">
    <property type="entry name" value="2-NITROIMIDAZOLE TRANSPORTER"/>
    <property type="match status" value="1"/>
</dbReference>
<evidence type="ECO:0000256" key="6">
    <source>
        <dbReference type="SAM" id="Phobius"/>
    </source>
</evidence>
<feature type="transmembrane region" description="Helical" evidence="6">
    <location>
        <begin position="298"/>
        <end position="320"/>
    </location>
</feature>
<feature type="transmembrane region" description="Helical" evidence="6">
    <location>
        <begin position="366"/>
        <end position="389"/>
    </location>
</feature>
<keyword evidence="2" id="KW-0813">Transport</keyword>
<organism evidence="8 9">
    <name type="scientific">Cytobacillus stercorigallinarum</name>
    <dbReference type="NCBI Taxonomy" id="2762240"/>
    <lineage>
        <taxon>Bacteria</taxon>
        <taxon>Bacillati</taxon>
        <taxon>Bacillota</taxon>
        <taxon>Bacilli</taxon>
        <taxon>Bacillales</taxon>
        <taxon>Bacillaceae</taxon>
        <taxon>Cytobacillus</taxon>
    </lineage>
</organism>
<feature type="transmembrane region" description="Helical" evidence="6">
    <location>
        <begin position="246"/>
        <end position="265"/>
    </location>
</feature>
<dbReference type="SUPFAM" id="SSF103473">
    <property type="entry name" value="MFS general substrate transporter"/>
    <property type="match status" value="1"/>
</dbReference>
<dbReference type="EMBL" id="JACSQT010000008">
    <property type="protein sequence ID" value="MBD7938605.1"/>
    <property type="molecule type" value="Genomic_DNA"/>
</dbReference>
<protein>
    <submittedName>
        <fullName evidence="8">MFS transporter</fullName>
    </submittedName>
</protein>
<gene>
    <name evidence="8" type="ORF">H9655_16335</name>
</gene>
<dbReference type="PROSITE" id="PS50850">
    <property type="entry name" value="MFS"/>
    <property type="match status" value="1"/>
</dbReference>
<accession>A0ABR8QSU5</accession>
<feature type="transmembrane region" description="Helical" evidence="6">
    <location>
        <begin position="207"/>
        <end position="226"/>
    </location>
</feature>
<proteinExistence type="predicted"/>
<dbReference type="Gene3D" id="1.20.1250.20">
    <property type="entry name" value="MFS general substrate transporter like domains"/>
    <property type="match status" value="2"/>
</dbReference>
<feature type="transmembrane region" description="Helical" evidence="6">
    <location>
        <begin position="74"/>
        <end position="92"/>
    </location>
</feature>
<evidence type="ECO:0000313" key="8">
    <source>
        <dbReference type="EMBL" id="MBD7938605.1"/>
    </source>
</evidence>
<dbReference type="InterPro" id="IPR036259">
    <property type="entry name" value="MFS_trans_sf"/>
</dbReference>
<evidence type="ECO:0000256" key="2">
    <source>
        <dbReference type="ARBA" id="ARBA00022448"/>
    </source>
</evidence>
<feature type="transmembrane region" description="Helical" evidence="6">
    <location>
        <begin position="132"/>
        <end position="153"/>
    </location>
</feature>
<evidence type="ECO:0000256" key="5">
    <source>
        <dbReference type="ARBA" id="ARBA00023136"/>
    </source>
</evidence>
<dbReference type="Pfam" id="PF07690">
    <property type="entry name" value="MFS_1"/>
    <property type="match status" value="1"/>
</dbReference>
<dbReference type="InterPro" id="IPR020846">
    <property type="entry name" value="MFS_dom"/>
</dbReference>
<feature type="transmembrane region" description="Helical" evidence="6">
    <location>
        <begin position="12"/>
        <end position="35"/>
    </location>
</feature>
<feature type="domain" description="Major facilitator superfamily (MFS) profile" evidence="7">
    <location>
        <begin position="195"/>
        <end position="400"/>
    </location>
</feature>
<evidence type="ECO:0000313" key="9">
    <source>
        <dbReference type="Proteomes" id="UP000657931"/>
    </source>
</evidence>
<keyword evidence="3 6" id="KW-0812">Transmembrane</keyword>
<dbReference type="RefSeq" id="WP_191815943.1">
    <property type="nucleotide sequence ID" value="NZ_JACSQT010000008.1"/>
</dbReference>
<evidence type="ECO:0000256" key="1">
    <source>
        <dbReference type="ARBA" id="ARBA00004651"/>
    </source>
</evidence>
<evidence type="ECO:0000256" key="3">
    <source>
        <dbReference type="ARBA" id="ARBA00022692"/>
    </source>
</evidence>
<feature type="transmembrane region" description="Helical" evidence="6">
    <location>
        <begin position="341"/>
        <end position="360"/>
    </location>
</feature>
<evidence type="ECO:0000256" key="4">
    <source>
        <dbReference type="ARBA" id="ARBA00022989"/>
    </source>
</evidence>
<reference evidence="8 9" key="1">
    <citation type="submission" date="2020-08" db="EMBL/GenBank/DDBJ databases">
        <title>A Genomic Blueprint of the Chicken Gut Microbiome.</title>
        <authorList>
            <person name="Gilroy R."/>
            <person name="Ravi A."/>
            <person name="Getino M."/>
            <person name="Pursley I."/>
            <person name="Horton D.L."/>
            <person name="Alikhan N.-F."/>
            <person name="Baker D."/>
            <person name="Gharbi K."/>
            <person name="Hall N."/>
            <person name="Watson M."/>
            <person name="Adriaenssens E.M."/>
            <person name="Foster-Nyarko E."/>
            <person name="Jarju S."/>
            <person name="Secka A."/>
            <person name="Antonio M."/>
            <person name="Oren A."/>
            <person name="Chaudhuri R."/>
            <person name="La Ragione R.M."/>
            <person name="Hildebrand F."/>
            <person name="Pallen M.J."/>
        </authorList>
    </citation>
    <scope>NUCLEOTIDE SEQUENCE [LARGE SCALE GENOMIC DNA]</scope>
    <source>
        <strain evidence="8 9">Sa5YUA1</strain>
    </source>
</reference>
<dbReference type="InterPro" id="IPR011701">
    <property type="entry name" value="MFS"/>
</dbReference>
<sequence length="400" mass="43265">MTDRSNQGRNILIFIGIIAVAFNLRPAITSVGPIIGDIQHEMQFNTSTVSLLTTFPLLAFSAISSFAPIFAKRWGIERTLFCGLTLIGLGIFMRSTNILFILFVGTFMIGIGIGICNVLLPSLVKAQFPLKVGLITGIYTLAMGVFAGFAPGISGTLSSNGITWEPSLLIWAIPVILACILWIPFIKKRPKINPVPLLSFSTLFKSGIAWQITGFMGLQSFIYFGFSTWLPEILLSKGFTLEMGGWMLTVMQFSGLPASFFIPILGERLAHQKWIGLGIGSTLITGLCGLFLTSSTVISFLSIILIGLSLGAAISHSLALMSLRSMNSEQAASLSGMAQSFGYLLAACGPFLLGFLYDLFHQWHTAFFALITVAILFTLCGIGAGRNVFVQETTNLKQIS</sequence>
<feature type="transmembrane region" description="Helical" evidence="6">
    <location>
        <begin position="274"/>
        <end position="292"/>
    </location>
</feature>